<evidence type="ECO:0000313" key="9">
    <source>
        <dbReference type="EMBL" id="SNR89901.1"/>
    </source>
</evidence>
<dbReference type="GO" id="GO:0030694">
    <property type="term" value="C:bacterial-type flagellum basal body, rod"/>
    <property type="evidence" value="ECO:0007669"/>
    <property type="project" value="UniProtKB-UniRule"/>
</dbReference>
<organism evidence="9 10">
    <name type="scientific">Anaerovirgula multivorans</name>
    <dbReference type="NCBI Taxonomy" id="312168"/>
    <lineage>
        <taxon>Bacteria</taxon>
        <taxon>Bacillati</taxon>
        <taxon>Bacillota</taxon>
        <taxon>Clostridia</taxon>
        <taxon>Peptostreptococcales</taxon>
        <taxon>Natronincolaceae</taxon>
        <taxon>Anaerovirgula</taxon>
    </lineage>
</organism>
<evidence type="ECO:0000256" key="3">
    <source>
        <dbReference type="ARBA" id="ARBA00017941"/>
    </source>
</evidence>
<evidence type="ECO:0000256" key="1">
    <source>
        <dbReference type="ARBA" id="ARBA00004117"/>
    </source>
</evidence>
<keyword evidence="4 6" id="KW-0975">Bacterial flagellum</keyword>
<dbReference type="GO" id="GO:0071978">
    <property type="term" value="P:bacterial-type flagellum-dependent swarming motility"/>
    <property type="evidence" value="ECO:0007669"/>
    <property type="project" value="TreeGrafter"/>
</dbReference>
<protein>
    <recommendedName>
        <fullName evidence="3 6">Flagellar basal-body rod protein FlgC</fullName>
    </recommendedName>
</protein>
<evidence type="ECO:0000259" key="8">
    <source>
        <dbReference type="Pfam" id="PF06429"/>
    </source>
</evidence>
<feature type="domain" description="Flagellar basal-body/hook protein C-terminal" evidence="8">
    <location>
        <begin position="101"/>
        <end position="145"/>
    </location>
</feature>
<keyword evidence="9" id="KW-0966">Cell projection</keyword>
<dbReference type="InterPro" id="IPR010930">
    <property type="entry name" value="Flg_bb/hook_C_dom"/>
</dbReference>
<dbReference type="EMBL" id="FZOJ01000001">
    <property type="protein sequence ID" value="SNR89901.1"/>
    <property type="molecule type" value="Genomic_DNA"/>
</dbReference>
<comment type="subunit">
    <text evidence="5 6">The basal body constitutes a major portion of the flagellar organelle and consists of four rings (L,P,S, and M) mounted on a central rod. The rod consists of about 26 subunits of FlgG in the distal portion, and FlgB, FlgC and FlgF are thought to build up the proximal portion of the rod with about 6 subunits each.</text>
</comment>
<keyword evidence="10" id="KW-1185">Reference proteome</keyword>
<dbReference type="Proteomes" id="UP000198304">
    <property type="component" value="Unassembled WGS sequence"/>
</dbReference>
<keyword evidence="9" id="KW-0282">Flagellum</keyword>
<evidence type="ECO:0000259" key="7">
    <source>
        <dbReference type="Pfam" id="PF00460"/>
    </source>
</evidence>
<evidence type="ECO:0000313" key="10">
    <source>
        <dbReference type="Proteomes" id="UP000198304"/>
    </source>
</evidence>
<dbReference type="OrthoDB" id="9794148at2"/>
<dbReference type="AlphaFoldDB" id="A0A239A3L9"/>
<gene>
    <name evidence="9" type="ORF">SAMN05446037_1001301</name>
</gene>
<comment type="similarity">
    <text evidence="2">Belongs to the flagella basal body rod proteins family.</text>
</comment>
<sequence length="147" mass="16102">MSIFNAINVSASGLTAERLRMDVISKNIANANTTRTVNGGPYRRQVVVFKDQQQPAFSQILNNAVNNNSNHMKGVEVVGIRNDQSPFKKVYDPGHPDANEEGYVMMPNVEIVAEMANMISASRAYEANITAMNATKSMALKALELGR</sequence>
<name>A0A239A3L9_9FIRM</name>
<evidence type="ECO:0000256" key="6">
    <source>
        <dbReference type="RuleBase" id="RU362062"/>
    </source>
</evidence>
<dbReference type="PANTHER" id="PTHR30435">
    <property type="entry name" value="FLAGELLAR PROTEIN"/>
    <property type="match status" value="1"/>
</dbReference>
<comment type="subcellular location">
    <subcellularLocation>
        <location evidence="1 6">Bacterial flagellum basal body</location>
    </subcellularLocation>
</comment>
<evidence type="ECO:0000256" key="2">
    <source>
        <dbReference type="ARBA" id="ARBA00009677"/>
    </source>
</evidence>
<dbReference type="NCBIfam" id="TIGR01395">
    <property type="entry name" value="FlgC"/>
    <property type="match status" value="1"/>
</dbReference>
<reference evidence="9 10" key="1">
    <citation type="submission" date="2017-06" db="EMBL/GenBank/DDBJ databases">
        <authorList>
            <person name="Kim H.J."/>
            <person name="Triplett B.A."/>
        </authorList>
    </citation>
    <scope>NUCLEOTIDE SEQUENCE [LARGE SCALE GENOMIC DNA]</scope>
    <source>
        <strain evidence="9 10">SCA</strain>
    </source>
</reference>
<proteinExistence type="inferred from homology"/>
<evidence type="ECO:0000256" key="4">
    <source>
        <dbReference type="ARBA" id="ARBA00023143"/>
    </source>
</evidence>
<dbReference type="InterPro" id="IPR001444">
    <property type="entry name" value="Flag_bb_rod_N"/>
</dbReference>
<keyword evidence="9" id="KW-0969">Cilium</keyword>
<feature type="domain" description="Flagellar basal body rod protein N-terminal" evidence="7">
    <location>
        <begin position="7"/>
        <end position="35"/>
    </location>
</feature>
<dbReference type="Pfam" id="PF06429">
    <property type="entry name" value="Flg_bbr_C"/>
    <property type="match status" value="1"/>
</dbReference>
<dbReference type="InterPro" id="IPR006299">
    <property type="entry name" value="FlgC"/>
</dbReference>
<accession>A0A239A3L9</accession>
<evidence type="ECO:0000256" key="5">
    <source>
        <dbReference type="ARBA" id="ARBA00025933"/>
    </source>
</evidence>
<dbReference type="Pfam" id="PF00460">
    <property type="entry name" value="Flg_bb_rod"/>
    <property type="match status" value="1"/>
</dbReference>
<dbReference type="RefSeq" id="WP_089281083.1">
    <property type="nucleotide sequence ID" value="NZ_FZOJ01000001.1"/>
</dbReference>
<dbReference type="PANTHER" id="PTHR30435:SF2">
    <property type="entry name" value="FLAGELLAR BASAL-BODY ROD PROTEIN FLGC"/>
    <property type="match status" value="1"/>
</dbReference>